<feature type="non-terminal residue" evidence="1">
    <location>
        <position position="1"/>
    </location>
</feature>
<evidence type="ECO:0000313" key="1">
    <source>
        <dbReference type="EMBL" id="GIY89756.1"/>
    </source>
</evidence>
<sequence length="81" mass="9602">CRSVFTQRVKRVFIHFGLAPDRPGKKCIVLGRMMKNYTKEKKYWIQCFRLFDYRKNVDTGSELFPPAGMEDVDVLGREVER</sequence>
<keyword evidence="2" id="KW-1185">Reference proteome</keyword>
<dbReference type="AlphaFoldDB" id="A0AAV4X4F6"/>
<evidence type="ECO:0000313" key="2">
    <source>
        <dbReference type="Proteomes" id="UP001054945"/>
    </source>
</evidence>
<comment type="caution">
    <text evidence="1">The sequence shown here is derived from an EMBL/GenBank/DDBJ whole genome shotgun (WGS) entry which is preliminary data.</text>
</comment>
<accession>A0AAV4X4F6</accession>
<proteinExistence type="predicted"/>
<dbReference type="EMBL" id="BPLR01017255">
    <property type="protein sequence ID" value="GIY89756.1"/>
    <property type="molecule type" value="Genomic_DNA"/>
</dbReference>
<protein>
    <submittedName>
        <fullName evidence="1">Uncharacterized protein</fullName>
    </submittedName>
</protein>
<name>A0AAV4X4F6_CAEEX</name>
<organism evidence="1 2">
    <name type="scientific">Caerostris extrusa</name>
    <name type="common">Bark spider</name>
    <name type="synonym">Caerostris bankana</name>
    <dbReference type="NCBI Taxonomy" id="172846"/>
    <lineage>
        <taxon>Eukaryota</taxon>
        <taxon>Metazoa</taxon>
        <taxon>Ecdysozoa</taxon>
        <taxon>Arthropoda</taxon>
        <taxon>Chelicerata</taxon>
        <taxon>Arachnida</taxon>
        <taxon>Araneae</taxon>
        <taxon>Araneomorphae</taxon>
        <taxon>Entelegynae</taxon>
        <taxon>Araneoidea</taxon>
        <taxon>Araneidae</taxon>
        <taxon>Caerostris</taxon>
    </lineage>
</organism>
<gene>
    <name evidence="1" type="ORF">CEXT_365341</name>
</gene>
<reference evidence="1 2" key="1">
    <citation type="submission" date="2021-06" db="EMBL/GenBank/DDBJ databases">
        <title>Caerostris extrusa draft genome.</title>
        <authorList>
            <person name="Kono N."/>
            <person name="Arakawa K."/>
        </authorList>
    </citation>
    <scope>NUCLEOTIDE SEQUENCE [LARGE SCALE GENOMIC DNA]</scope>
</reference>
<dbReference type="Proteomes" id="UP001054945">
    <property type="component" value="Unassembled WGS sequence"/>
</dbReference>